<name>S7V9I7_9BACT</name>
<dbReference type="STRING" id="641524.ADICYQ_4363"/>
<sequence length="39" mass="4873">MSYEKINKNLMNSLLKTLEYYRKIKIALNFDRLTFHFKF</sequence>
<dbReference type="EMBL" id="ATNM01000143">
    <property type="protein sequence ID" value="EPR66601.1"/>
    <property type="molecule type" value="Genomic_DNA"/>
</dbReference>
<reference evidence="1 2" key="1">
    <citation type="journal article" date="2013" name="Genome Announc.">
        <title>Draft Genome Sequence of Cyclobacterium qasimii Strain M12-11BT, Isolated from Arctic Marine Sediment.</title>
        <authorList>
            <person name="Shivaji S."/>
            <person name="Ara S."/>
            <person name="Singh A."/>
            <person name="Kumar Pinnaka A."/>
        </authorList>
    </citation>
    <scope>NUCLEOTIDE SEQUENCE [LARGE SCALE GENOMIC DNA]</scope>
    <source>
        <strain evidence="1 2">M12-11B</strain>
    </source>
</reference>
<dbReference type="AlphaFoldDB" id="S7V9I7"/>
<dbReference type="Proteomes" id="UP000014974">
    <property type="component" value="Unassembled WGS sequence"/>
</dbReference>
<comment type="caution">
    <text evidence="1">The sequence shown here is derived from an EMBL/GenBank/DDBJ whole genome shotgun (WGS) entry which is preliminary data.</text>
</comment>
<evidence type="ECO:0000313" key="2">
    <source>
        <dbReference type="Proteomes" id="UP000014974"/>
    </source>
</evidence>
<proteinExistence type="predicted"/>
<accession>S7V9I7</accession>
<organism evidence="1 2">
    <name type="scientific">Cyclobacterium qasimii M12-11B</name>
    <dbReference type="NCBI Taxonomy" id="641524"/>
    <lineage>
        <taxon>Bacteria</taxon>
        <taxon>Pseudomonadati</taxon>
        <taxon>Bacteroidota</taxon>
        <taxon>Cytophagia</taxon>
        <taxon>Cytophagales</taxon>
        <taxon>Cyclobacteriaceae</taxon>
        <taxon>Cyclobacterium</taxon>
    </lineage>
</organism>
<evidence type="ECO:0000313" key="1">
    <source>
        <dbReference type="EMBL" id="EPR66601.1"/>
    </source>
</evidence>
<gene>
    <name evidence="1" type="ORF">ADICYQ_4363</name>
</gene>
<protein>
    <submittedName>
        <fullName evidence="1">Uncharacterized protein</fullName>
    </submittedName>
</protein>